<proteinExistence type="predicted"/>
<evidence type="ECO:0000256" key="1">
    <source>
        <dbReference type="SAM" id="SignalP"/>
    </source>
</evidence>
<feature type="chain" id="PRO_5020529017" evidence="1">
    <location>
        <begin position="26"/>
        <end position="277"/>
    </location>
</feature>
<organism evidence="2 3">
    <name type="scientific">Bondarzewia mesenterica</name>
    <dbReference type="NCBI Taxonomy" id="1095465"/>
    <lineage>
        <taxon>Eukaryota</taxon>
        <taxon>Fungi</taxon>
        <taxon>Dikarya</taxon>
        <taxon>Basidiomycota</taxon>
        <taxon>Agaricomycotina</taxon>
        <taxon>Agaricomycetes</taxon>
        <taxon>Russulales</taxon>
        <taxon>Bondarzewiaceae</taxon>
        <taxon>Bondarzewia</taxon>
    </lineage>
</organism>
<comment type="caution">
    <text evidence="2">The sequence shown here is derived from an EMBL/GenBank/DDBJ whole genome shotgun (WGS) entry which is preliminary data.</text>
</comment>
<dbReference type="EMBL" id="SGPL01000150">
    <property type="protein sequence ID" value="THH16611.1"/>
    <property type="molecule type" value="Genomic_DNA"/>
</dbReference>
<dbReference type="Proteomes" id="UP000310158">
    <property type="component" value="Unassembled WGS sequence"/>
</dbReference>
<dbReference type="OrthoDB" id="440424at2759"/>
<keyword evidence="1" id="KW-0732">Signal</keyword>
<gene>
    <name evidence="2" type="ORF">EW146_g4062</name>
</gene>
<keyword evidence="3" id="KW-1185">Reference proteome</keyword>
<dbReference type="AlphaFoldDB" id="A0A4S4LXV7"/>
<protein>
    <submittedName>
        <fullName evidence="2">Uncharacterized protein</fullName>
    </submittedName>
</protein>
<sequence length="277" mass="30753">MYLPPSLFTLGAVIAPLAVINQVNAAPPYSQLQQATSAFFERFSDIVDVAQVPIFNAVKLKYLRPQSLDERSDFFERCADLGESLQKYASNLLNQAASDMAGVTPNIAAFKETMTHLVESTSKFRTDASFNTNQVSEQLSTAFAYILEEAKAEFPPPEEAPGHEEREKMVASLMLRVEDSIVHITAEHGMTEERVRAHLDEIRPGVQRLIVITGDLIEEHPVLFETLLFSAAAALIPESWLLRPILSLFGFGPYGPVKGSAASWLQRRFWGGCRRPA</sequence>
<reference evidence="2 3" key="1">
    <citation type="submission" date="2019-02" db="EMBL/GenBank/DDBJ databases">
        <title>Genome sequencing of the rare red list fungi Bondarzewia mesenterica.</title>
        <authorList>
            <person name="Buettner E."/>
            <person name="Kellner H."/>
        </authorList>
    </citation>
    <scope>NUCLEOTIDE SEQUENCE [LARGE SCALE GENOMIC DNA]</scope>
    <source>
        <strain evidence="2 3">DSM 108281</strain>
    </source>
</reference>
<evidence type="ECO:0000313" key="2">
    <source>
        <dbReference type="EMBL" id="THH16611.1"/>
    </source>
</evidence>
<feature type="signal peptide" evidence="1">
    <location>
        <begin position="1"/>
        <end position="25"/>
    </location>
</feature>
<name>A0A4S4LXV7_9AGAM</name>
<accession>A0A4S4LXV7</accession>
<evidence type="ECO:0000313" key="3">
    <source>
        <dbReference type="Proteomes" id="UP000310158"/>
    </source>
</evidence>